<keyword evidence="8" id="KW-1185">Reference proteome</keyword>
<dbReference type="SMART" id="SM00267">
    <property type="entry name" value="GGDEF"/>
    <property type="match status" value="1"/>
</dbReference>
<dbReference type="PANTHER" id="PTHR44757:SF2">
    <property type="entry name" value="BIOFILM ARCHITECTURE MAINTENANCE PROTEIN MBAA"/>
    <property type="match status" value="1"/>
</dbReference>
<dbReference type="SUPFAM" id="SSF141868">
    <property type="entry name" value="EAL domain-like"/>
    <property type="match status" value="1"/>
</dbReference>
<feature type="domain" description="GGDEF" evidence="6">
    <location>
        <begin position="385"/>
        <end position="530"/>
    </location>
</feature>
<dbReference type="SUPFAM" id="SSF55073">
    <property type="entry name" value="Nucleotide cyclase"/>
    <property type="match status" value="1"/>
</dbReference>
<dbReference type="EC" id="3.1.4.52" evidence="1"/>
<dbReference type="RefSeq" id="WP_095497883.1">
    <property type="nucleotide sequence ID" value="NZ_BSPO01000001.1"/>
</dbReference>
<evidence type="ECO:0000313" key="7">
    <source>
        <dbReference type="EMBL" id="GLS82332.1"/>
    </source>
</evidence>
<dbReference type="Gene3D" id="3.20.20.450">
    <property type="entry name" value="EAL domain"/>
    <property type="match status" value="1"/>
</dbReference>
<gene>
    <name evidence="7" type="ORF">GCM10007894_03090</name>
</gene>
<dbReference type="Pfam" id="PF00990">
    <property type="entry name" value="GGDEF"/>
    <property type="match status" value="1"/>
</dbReference>
<feature type="transmembrane region" description="Helical" evidence="3">
    <location>
        <begin position="7"/>
        <end position="26"/>
    </location>
</feature>
<dbReference type="PANTHER" id="PTHR44757">
    <property type="entry name" value="DIGUANYLATE CYCLASE DGCP"/>
    <property type="match status" value="1"/>
</dbReference>
<feature type="domain" description="EAL" evidence="4">
    <location>
        <begin position="539"/>
        <end position="793"/>
    </location>
</feature>
<dbReference type="CDD" id="cd01949">
    <property type="entry name" value="GGDEF"/>
    <property type="match status" value="1"/>
</dbReference>
<proteinExistence type="predicted"/>
<keyword evidence="3" id="KW-1133">Transmembrane helix</keyword>
<evidence type="ECO:0000313" key="8">
    <source>
        <dbReference type="Proteomes" id="UP001157439"/>
    </source>
</evidence>
<keyword evidence="3" id="KW-0472">Membrane</keyword>
<dbReference type="EMBL" id="BSPO01000001">
    <property type="protein sequence ID" value="GLS82332.1"/>
    <property type="molecule type" value="Genomic_DNA"/>
</dbReference>
<dbReference type="InterPro" id="IPR043128">
    <property type="entry name" value="Rev_trsase/Diguanyl_cyclase"/>
</dbReference>
<dbReference type="AlphaFoldDB" id="A0AA37TQ66"/>
<name>A0AA37TQ66_9GAMM</name>
<keyword evidence="3" id="KW-0812">Transmembrane</keyword>
<dbReference type="GO" id="GO:0007165">
    <property type="term" value="P:signal transduction"/>
    <property type="evidence" value="ECO:0007669"/>
    <property type="project" value="InterPro"/>
</dbReference>
<dbReference type="SMART" id="SM00052">
    <property type="entry name" value="EAL"/>
    <property type="match status" value="1"/>
</dbReference>
<dbReference type="PROSITE" id="PS50885">
    <property type="entry name" value="HAMP"/>
    <property type="match status" value="1"/>
</dbReference>
<dbReference type="PROSITE" id="PS50883">
    <property type="entry name" value="EAL"/>
    <property type="match status" value="1"/>
</dbReference>
<dbReference type="Pfam" id="PF00563">
    <property type="entry name" value="EAL"/>
    <property type="match status" value="1"/>
</dbReference>
<sequence>MPLKYKIFSSIVMVVAAFIVLVNIAVSTMVDRLVEEQAVATMDRAVVATERYEHQRQQLLTSIAQLTANSSYLRGVLVESYRNNALPTINPLKLTRSSYAPLLLIINSEAELLFDNQNAQSVGDDLSLLPGVNAALRGVNYTGYWNFEGRIYQVSVVPSKVSDTTVGAVISGYQMATPEHMKTMEQVTGVSTFFLQNDRVTRLENNALPLVHIVAQIRTQGMPALKTNSGYPVSFVNIHGNKYYLLFLPLSQPDTDIVLIHAADPAETSIGPIRNITIISSTITLGLGILVSWLLAMRISRPVKQLTDAARVFGDGNLNYRVKLDSDDEIGRLANAFNNMANDLQIQEEKAIDLAYRDTLTNLPNRRHFNEQLNRLVRLARQENRQIALLFIDLDNFKRINDSLGHSAGDELLRQLSERLAAIIRSSDYISWSVDRNAKVQISRLGGDEFTVIIDRIRDAQCVSAIVTRVRAVFNEPFDLNGHQVTMTASIGISMAPQDGVDSESLMKHADSAMYAAKQSNNAKVQFFAPEMEAKEIRLLKLESDIHRAIKQQQFSVHYQPFVDLKNNRIIGAEALVRWYHPKNGIIYPDQFIEHVEKLGVIVELGDFVLLSACKQFAAWRRAGFDLEKLSVNVSSLQLQHPKFLERFRHILQFTGLPAHCIEIEITESVLVGDAKRTIRLFRELQSMGVRIAIDDFGTGYSSLNYLKQYPINVLKIDKSFIAEIIDASPNSGLVSAIIAMAQSLRLDIVAEGVENDWHVHYLQQKQVNIVQGYFYSKPLPPQDFEQLLETPNLPKHKAVATH</sequence>
<dbReference type="CDD" id="cd06225">
    <property type="entry name" value="HAMP"/>
    <property type="match status" value="1"/>
</dbReference>
<evidence type="ECO:0000259" key="6">
    <source>
        <dbReference type="PROSITE" id="PS50887"/>
    </source>
</evidence>
<dbReference type="GO" id="GO:0016020">
    <property type="term" value="C:membrane"/>
    <property type="evidence" value="ECO:0007669"/>
    <property type="project" value="InterPro"/>
</dbReference>
<dbReference type="Proteomes" id="UP001157439">
    <property type="component" value="Unassembled WGS sequence"/>
</dbReference>
<comment type="caution">
    <text evidence="7">The sequence shown here is derived from an EMBL/GenBank/DDBJ whole genome shotgun (WGS) entry which is preliminary data.</text>
</comment>
<evidence type="ECO:0000259" key="4">
    <source>
        <dbReference type="PROSITE" id="PS50883"/>
    </source>
</evidence>
<dbReference type="InterPro" id="IPR003660">
    <property type="entry name" value="HAMP_dom"/>
</dbReference>
<dbReference type="InterPro" id="IPR001633">
    <property type="entry name" value="EAL_dom"/>
</dbReference>
<evidence type="ECO:0000256" key="3">
    <source>
        <dbReference type="SAM" id="Phobius"/>
    </source>
</evidence>
<dbReference type="SMART" id="SM00304">
    <property type="entry name" value="HAMP"/>
    <property type="match status" value="1"/>
</dbReference>
<dbReference type="PROSITE" id="PS50887">
    <property type="entry name" value="GGDEF"/>
    <property type="match status" value="1"/>
</dbReference>
<protein>
    <recommendedName>
        <fullName evidence="1">cyclic-guanylate-specific phosphodiesterase</fullName>
        <ecNumber evidence="1">3.1.4.52</ecNumber>
    </recommendedName>
</protein>
<reference evidence="7 8" key="1">
    <citation type="journal article" date="2014" name="Int. J. Syst. Evol. Microbiol.">
        <title>Complete genome sequence of Corynebacterium casei LMG S-19264T (=DSM 44701T), isolated from a smear-ripened cheese.</title>
        <authorList>
            <consortium name="US DOE Joint Genome Institute (JGI-PGF)"/>
            <person name="Walter F."/>
            <person name="Albersmeier A."/>
            <person name="Kalinowski J."/>
            <person name="Ruckert C."/>
        </authorList>
    </citation>
    <scope>NUCLEOTIDE SEQUENCE [LARGE SCALE GENOMIC DNA]</scope>
    <source>
        <strain evidence="7 8">NBRC 112785</strain>
    </source>
</reference>
<dbReference type="CDD" id="cd01948">
    <property type="entry name" value="EAL"/>
    <property type="match status" value="1"/>
</dbReference>
<evidence type="ECO:0000256" key="1">
    <source>
        <dbReference type="ARBA" id="ARBA00012282"/>
    </source>
</evidence>
<dbReference type="Pfam" id="PF00672">
    <property type="entry name" value="HAMP"/>
    <property type="match status" value="1"/>
</dbReference>
<dbReference type="Gene3D" id="3.30.70.270">
    <property type="match status" value="1"/>
</dbReference>
<keyword evidence="2" id="KW-0973">c-di-GMP</keyword>
<organism evidence="7 8">
    <name type="scientific">Paraferrimonas haliotis</name>
    <dbReference type="NCBI Taxonomy" id="2013866"/>
    <lineage>
        <taxon>Bacteria</taxon>
        <taxon>Pseudomonadati</taxon>
        <taxon>Pseudomonadota</taxon>
        <taxon>Gammaproteobacteria</taxon>
        <taxon>Alteromonadales</taxon>
        <taxon>Ferrimonadaceae</taxon>
        <taxon>Paraferrimonas</taxon>
    </lineage>
</organism>
<dbReference type="NCBIfam" id="TIGR00254">
    <property type="entry name" value="GGDEF"/>
    <property type="match status" value="1"/>
</dbReference>
<accession>A0AA37TQ66</accession>
<feature type="domain" description="HAMP" evidence="5">
    <location>
        <begin position="297"/>
        <end position="349"/>
    </location>
</feature>
<evidence type="ECO:0000259" key="5">
    <source>
        <dbReference type="PROSITE" id="PS50885"/>
    </source>
</evidence>
<dbReference type="InterPro" id="IPR035919">
    <property type="entry name" value="EAL_sf"/>
</dbReference>
<dbReference type="InterPro" id="IPR000160">
    <property type="entry name" value="GGDEF_dom"/>
</dbReference>
<dbReference type="InterPro" id="IPR029787">
    <property type="entry name" value="Nucleotide_cyclase"/>
</dbReference>
<dbReference type="GO" id="GO:0071111">
    <property type="term" value="F:cyclic-guanylate-specific phosphodiesterase activity"/>
    <property type="evidence" value="ECO:0007669"/>
    <property type="project" value="UniProtKB-EC"/>
</dbReference>
<dbReference type="FunFam" id="3.20.20.450:FF:000001">
    <property type="entry name" value="Cyclic di-GMP phosphodiesterase yahA"/>
    <property type="match status" value="1"/>
</dbReference>
<dbReference type="Gene3D" id="6.10.340.10">
    <property type="match status" value="1"/>
</dbReference>
<dbReference type="InterPro" id="IPR052155">
    <property type="entry name" value="Biofilm_reg_signaling"/>
</dbReference>
<evidence type="ECO:0000256" key="2">
    <source>
        <dbReference type="ARBA" id="ARBA00022636"/>
    </source>
</evidence>
<dbReference type="SUPFAM" id="SSF158472">
    <property type="entry name" value="HAMP domain-like"/>
    <property type="match status" value="1"/>
</dbReference>